<dbReference type="AlphaFoldDB" id="A0A5P1F882"/>
<dbReference type="Proteomes" id="UP000243459">
    <property type="component" value="Chromosome 4"/>
</dbReference>
<dbReference type="EMBL" id="CM007384">
    <property type="protein sequence ID" value="ONK73597.1"/>
    <property type="molecule type" value="Genomic_DNA"/>
</dbReference>
<dbReference type="Gramene" id="ONK73597">
    <property type="protein sequence ID" value="ONK73597"/>
    <property type="gene ID" value="A4U43_C04F33290"/>
</dbReference>
<evidence type="ECO:0000313" key="2">
    <source>
        <dbReference type="Proteomes" id="UP000243459"/>
    </source>
</evidence>
<proteinExistence type="predicted"/>
<reference evidence="2" key="1">
    <citation type="journal article" date="2017" name="Nat. Commun.">
        <title>The asparagus genome sheds light on the origin and evolution of a young Y chromosome.</title>
        <authorList>
            <person name="Harkess A."/>
            <person name="Zhou J."/>
            <person name="Xu C."/>
            <person name="Bowers J.E."/>
            <person name="Van der Hulst R."/>
            <person name="Ayyampalayam S."/>
            <person name="Mercati F."/>
            <person name="Riccardi P."/>
            <person name="McKain M.R."/>
            <person name="Kakrana A."/>
            <person name="Tang H."/>
            <person name="Ray J."/>
            <person name="Groenendijk J."/>
            <person name="Arikit S."/>
            <person name="Mathioni S.M."/>
            <person name="Nakano M."/>
            <person name="Shan H."/>
            <person name="Telgmann-Rauber A."/>
            <person name="Kanno A."/>
            <person name="Yue Z."/>
            <person name="Chen H."/>
            <person name="Li W."/>
            <person name="Chen Y."/>
            <person name="Xu X."/>
            <person name="Zhang Y."/>
            <person name="Luo S."/>
            <person name="Chen H."/>
            <person name="Gao J."/>
            <person name="Mao Z."/>
            <person name="Pires J.C."/>
            <person name="Luo M."/>
            <person name="Kudrna D."/>
            <person name="Wing R.A."/>
            <person name="Meyers B.C."/>
            <person name="Yi K."/>
            <person name="Kong H."/>
            <person name="Lavrijsen P."/>
            <person name="Sunseri F."/>
            <person name="Falavigna A."/>
            <person name="Ye Y."/>
            <person name="Leebens-Mack J.H."/>
            <person name="Chen G."/>
        </authorList>
    </citation>
    <scope>NUCLEOTIDE SEQUENCE [LARGE SCALE GENOMIC DNA]</scope>
    <source>
        <strain evidence="2">cv. DH0086</strain>
    </source>
</reference>
<sequence length="84" mass="8855">MLATCVRRSRAGSESKVFVQGKASAKDSVFLGAPLSDQSKPSFSPLVFRRPQGRANISIGVVRAQTAATASPAVKPVKQRAEAK</sequence>
<name>A0A5P1F882_ASPOF</name>
<gene>
    <name evidence="1" type="ORF">A4U43_C04F33290</name>
</gene>
<organism evidence="1 2">
    <name type="scientific">Asparagus officinalis</name>
    <name type="common">Garden asparagus</name>
    <dbReference type="NCBI Taxonomy" id="4686"/>
    <lineage>
        <taxon>Eukaryota</taxon>
        <taxon>Viridiplantae</taxon>
        <taxon>Streptophyta</taxon>
        <taxon>Embryophyta</taxon>
        <taxon>Tracheophyta</taxon>
        <taxon>Spermatophyta</taxon>
        <taxon>Magnoliopsida</taxon>
        <taxon>Liliopsida</taxon>
        <taxon>Asparagales</taxon>
        <taxon>Asparagaceae</taxon>
        <taxon>Asparagoideae</taxon>
        <taxon>Asparagus</taxon>
    </lineage>
</organism>
<protein>
    <submittedName>
        <fullName evidence="1">Uncharacterized protein</fullName>
    </submittedName>
</protein>
<accession>A0A5P1F882</accession>
<keyword evidence="2" id="KW-1185">Reference proteome</keyword>
<evidence type="ECO:0000313" key="1">
    <source>
        <dbReference type="EMBL" id="ONK73597.1"/>
    </source>
</evidence>